<comment type="caution">
    <text evidence="1">The sequence shown here is derived from an EMBL/GenBank/DDBJ whole genome shotgun (WGS) entry which is preliminary data.</text>
</comment>
<evidence type="ECO:0000313" key="2">
    <source>
        <dbReference type="Proteomes" id="UP001207468"/>
    </source>
</evidence>
<protein>
    <submittedName>
        <fullName evidence="1">Uncharacterized protein</fullName>
    </submittedName>
</protein>
<reference evidence="1" key="1">
    <citation type="submission" date="2021-03" db="EMBL/GenBank/DDBJ databases">
        <title>Evolutionary priming and transition to the ectomycorrhizal habit in an iconic lineage of mushroom-forming fungi: is preadaptation a requirement?</title>
        <authorList>
            <consortium name="DOE Joint Genome Institute"/>
            <person name="Looney B.P."/>
            <person name="Miyauchi S."/>
            <person name="Morin E."/>
            <person name="Drula E."/>
            <person name="Courty P.E."/>
            <person name="Chicoki N."/>
            <person name="Fauchery L."/>
            <person name="Kohler A."/>
            <person name="Kuo A."/>
            <person name="LaButti K."/>
            <person name="Pangilinan J."/>
            <person name="Lipzen A."/>
            <person name="Riley R."/>
            <person name="Andreopoulos W."/>
            <person name="He G."/>
            <person name="Johnson J."/>
            <person name="Barry K.W."/>
            <person name="Grigoriev I.V."/>
            <person name="Nagy L."/>
            <person name="Hibbett D."/>
            <person name="Henrissat B."/>
            <person name="Matheny P.B."/>
            <person name="Labbe J."/>
            <person name="Martin A.F."/>
        </authorList>
    </citation>
    <scope>NUCLEOTIDE SEQUENCE</scope>
    <source>
        <strain evidence="1">BPL698</strain>
    </source>
</reference>
<proteinExistence type="predicted"/>
<accession>A0ACC0UFW3</accession>
<sequence>MSRAISVPEDPRKPLLGGWIPSDQTCQAEGCCGIPLLRSPEGLLPVIWFCPNCEGDGSDRNPDPGQSEQQHPSSPSLASSTHYSRSSTPPTEESHASSSAFALPVETEESIRRRQQSDLASAEIGNRLLKGWAMLADECPRSSCYGIPLVRPPKAGRDKDPRKECVVCGTVYVTEAERTAQGLDFLALGTLSGSKQEEITTSRFPVESNTITNGKQKAYESPTAISPVVAPVPPAAGTTKVTHTETPASLATSSLFQELNLPQKTSPSHAISEPVSTSDVLASAGKALRATLSTLSQRLLLLSGQAILDPVMISQTADAIARTGQALAVINTLRHDQK</sequence>
<name>A0ACC0UFW3_9AGAM</name>
<organism evidence="1 2">
    <name type="scientific">Russula earlei</name>
    <dbReference type="NCBI Taxonomy" id="71964"/>
    <lineage>
        <taxon>Eukaryota</taxon>
        <taxon>Fungi</taxon>
        <taxon>Dikarya</taxon>
        <taxon>Basidiomycota</taxon>
        <taxon>Agaricomycotina</taxon>
        <taxon>Agaricomycetes</taxon>
        <taxon>Russulales</taxon>
        <taxon>Russulaceae</taxon>
        <taxon>Russula</taxon>
    </lineage>
</organism>
<dbReference type="EMBL" id="JAGFNK010000042">
    <property type="protein sequence ID" value="KAI9510475.1"/>
    <property type="molecule type" value="Genomic_DNA"/>
</dbReference>
<evidence type="ECO:0000313" key="1">
    <source>
        <dbReference type="EMBL" id="KAI9510475.1"/>
    </source>
</evidence>
<keyword evidence="2" id="KW-1185">Reference proteome</keyword>
<dbReference type="Proteomes" id="UP001207468">
    <property type="component" value="Unassembled WGS sequence"/>
</dbReference>
<gene>
    <name evidence="1" type="ORF">F5148DRAFT_583701</name>
</gene>